<dbReference type="AlphaFoldDB" id="A0A2V4P309"/>
<proteinExistence type="predicted"/>
<comment type="caution">
    <text evidence="1">The sequence shown here is derived from an EMBL/GenBank/DDBJ whole genome shotgun (WGS) entry which is preliminary data.</text>
</comment>
<protein>
    <submittedName>
        <fullName evidence="1">Uncharacterized protein</fullName>
    </submittedName>
</protein>
<reference evidence="1 2" key="1">
    <citation type="submission" date="2018-03" db="EMBL/GenBank/DDBJ databases">
        <title>Bioinformatic expansion and discovery of thiopeptide antibiotics.</title>
        <authorList>
            <person name="Schwalen C.J."/>
            <person name="Hudson G.A."/>
            <person name="Mitchell D.A."/>
        </authorList>
    </citation>
    <scope>NUCLEOTIDE SEQUENCE [LARGE SCALE GENOMIC DNA]</scope>
    <source>
        <strain evidence="1 2">ATCC 21389</strain>
    </source>
</reference>
<keyword evidence="2" id="KW-1185">Reference proteome</keyword>
<organism evidence="1 2">
    <name type="scientific">Streptomyces tateyamensis</name>
    <dbReference type="NCBI Taxonomy" id="565073"/>
    <lineage>
        <taxon>Bacteria</taxon>
        <taxon>Bacillati</taxon>
        <taxon>Actinomycetota</taxon>
        <taxon>Actinomycetes</taxon>
        <taxon>Kitasatosporales</taxon>
        <taxon>Streptomycetaceae</taxon>
        <taxon>Streptomyces</taxon>
    </lineage>
</organism>
<dbReference type="Proteomes" id="UP000248039">
    <property type="component" value="Unassembled WGS sequence"/>
</dbReference>
<dbReference type="OrthoDB" id="9970096at2"/>
<evidence type="ECO:0000313" key="1">
    <source>
        <dbReference type="EMBL" id="PYC87988.1"/>
    </source>
</evidence>
<name>A0A2V4P309_9ACTN</name>
<gene>
    <name evidence="1" type="ORF">C7C46_01970</name>
</gene>
<sequence>MSARERHFLLSRDDQDDAYAVAFRLGAVLARAGITERYGMQVQRIPGRRAEPGWGVYLVDRMADQPTPAGLSLVTTVRHTRALVAELVGLAA</sequence>
<dbReference type="EMBL" id="PYBW01000009">
    <property type="protein sequence ID" value="PYC87988.1"/>
    <property type="molecule type" value="Genomic_DNA"/>
</dbReference>
<accession>A0A2V4P309</accession>
<evidence type="ECO:0000313" key="2">
    <source>
        <dbReference type="Proteomes" id="UP000248039"/>
    </source>
</evidence>
<dbReference type="RefSeq" id="WP_110664932.1">
    <property type="nucleotide sequence ID" value="NZ_PYBW01000009.1"/>
</dbReference>